<keyword evidence="2 7" id="KW-0349">Heme</keyword>
<dbReference type="InterPro" id="IPR050196">
    <property type="entry name" value="Cytochrome_P450_Monoox"/>
</dbReference>
<sequence>MAGKYSVGCLSMSFAFKTYLPPAWTMPHMDTRPSSPCPFHADAQPPAPVRHPLGVWPPGPRAALTGWGLLRRMSRDLLGALAEWRQAFGDVVHLRLWPEHAVMVADPQLVRELLVTHHDSVRRWERATHVFAQLHGHSVLIAEGDAWRDKRHALQPSFTPKAVQTFVSTIAAATGNALAQWPAHDRHWPIESALTSLTMDVILRMTFSDEIGEEARDVEQAMRTTSEAANAEFYWPVSSPDWVPWKRGKRQSLAVLKGLIDRHLQARVSSPEDAWPDDLLSRLLRLHRDDPQKWPLQAVRDECMTTFLAGHETTARTLIWWAWCMASNPAVQAAARHEVETALCGGTPTTDTLPALRYLTQTLEETLRLYPAAPVLISRRASGPIALGDWHFPAGTLFMLPVQLLHHDPRWFPEPAAFQPERFAADAARIPRGAHLPFGAGPRVCLGQHLAMAEMTVIAAMILQRFTLSVPDGMAHPSPVMNVTLRADQPVHLALAPAAAGAS</sequence>
<evidence type="ECO:0000256" key="6">
    <source>
        <dbReference type="ARBA" id="ARBA00023033"/>
    </source>
</evidence>
<keyword evidence="5 7" id="KW-0408">Iron</keyword>
<dbReference type="PROSITE" id="PS00086">
    <property type="entry name" value="CYTOCHROME_P450"/>
    <property type="match status" value="1"/>
</dbReference>
<gene>
    <name evidence="8" type="ORF">PQR66_13900</name>
</gene>
<comment type="caution">
    <text evidence="8">The sequence shown here is derived from an EMBL/GenBank/DDBJ whole genome shotgun (WGS) entry which is preliminary data.</text>
</comment>
<evidence type="ECO:0000313" key="9">
    <source>
        <dbReference type="Proteomes" id="UP001629249"/>
    </source>
</evidence>
<dbReference type="SUPFAM" id="SSF48264">
    <property type="entry name" value="Cytochrome P450"/>
    <property type="match status" value="1"/>
</dbReference>
<evidence type="ECO:0000256" key="3">
    <source>
        <dbReference type="ARBA" id="ARBA00022723"/>
    </source>
</evidence>
<protein>
    <submittedName>
        <fullName evidence="8">Cytochrome P450</fullName>
    </submittedName>
</protein>
<dbReference type="InterPro" id="IPR002401">
    <property type="entry name" value="Cyt_P450_E_grp-I"/>
</dbReference>
<dbReference type="Pfam" id="PF00067">
    <property type="entry name" value="p450"/>
    <property type="match status" value="1"/>
</dbReference>
<proteinExistence type="inferred from homology"/>
<evidence type="ECO:0000256" key="7">
    <source>
        <dbReference type="RuleBase" id="RU000461"/>
    </source>
</evidence>
<accession>A0ABW8ZPY3</accession>
<comment type="similarity">
    <text evidence="1 7">Belongs to the cytochrome P450 family.</text>
</comment>
<keyword evidence="9" id="KW-1185">Reference proteome</keyword>
<name>A0ABW8ZPY3_9BURK</name>
<dbReference type="InterPro" id="IPR036396">
    <property type="entry name" value="Cyt_P450_sf"/>
</dbReference>
<dbReference type="InterPro" id="IPR017972">
    <property type="entry name" value="Cyt_P450_CS"/>
</dbReference>
<organism evidence="8 9">
    <name type="scientific">Paraburkholderia agricolaris</name>
    <dbReference type="NCBI Taxonomy" id="2152888"/>
    <lineage>
        <taxon>Bacteria</taxon>
        <taxon>Pseudomonadati</taxon>
        <taxon>Pseudomonadota</taxon>
        <taxon>Betaproteobacteria</taxon>
        <taxon>Burkholderiales</taxon>
        <taxon>Burkholderiaceae</taxon>
        <taxon>Paraburkholderia</taxon>
    </lineage>
</organism>
<evidence type="ECO:0000256" key="4">
    <source>
        <dbReference type="ARBA" id="ARBA00023002"/>
    </source>
</evidence>
<evidence type="ECO:0000256" key="1">
    <source>
        <dbReference type="ARBA" id="ARBA00010617"/>
    </source>
</evidence>
<dbReference type="PANTHER" id="PTHR24291:SF50">
    <property type="entry name" value="BIFUNCTIONAL ALBAFLAVENONE MONOOXYGENASE_TERPENE SYNTHASE"/>
    <property type="match status" value="1"/>
</dbReference>
<dbReference type="PRINTS" id="PR00385">
    <property type="entry name" value="P450"/>
</dbReference>
<keyword evidence="3 7" id="KW-0479">Metal-binding</keyword>
<dbReference type="Gene3D" id="1.10.630.10">
    <property type="entry name" value="Cytochrome P450"/>
    <property type="match status" value="1"/>
</dbReference>
<evidence type="ECO:0000256" key="5">
    <source>
        <dbReference type="ARBA" id="ARBA00023004"/>
    </source>
</evidence>
<keyword evidence="6 7" id="KW-0503">Monooxygenase</keyword>
<reference evidence="8 9" key="1">
    <citation type="journal article" date="2024" name="Chem. Sci.">
        <title>Discovery of megapolipeptins by genome mining of a Burkholderiales bacteria collection.</title>
        <authorList>
            <person name="Paulo B.S."/>
            <person name="Recchia M.J.J."/>
            <person name="Lee S."/>
            <person name="Fergusson C.H."/>
            <person name="Romanowski S.B."/>
            <person name="Hernandez A."/>
            <person name="Krull N."/>
            <person name="Liu D.Y."/>
            <person name="Cavanagh H."/>
            <person name="Bos A."/>
            <person name="Gray C.A."/>
            <person name="Murphy B.T."/>
            <person name="Linington R.G."/>
            <person name="Eustaquio A.S."/>
        </authorList>
    </citation>
    <scope>NUCLEOTIDE SEQUENCE [LARGE SCALE GENOMIC DNA]</scope>
    <source>
        <strain evidence="8 9">RL16-012-BIC-B</strain>
    </source>
</reference>
<dbReference type="PANTHER" id="PTHR24291">
    <property type="entry name" value="CYTOCHROME P450 FAMILY 4"/>
    <property type="match status" value="1"/>
</dbReference>
<dbReference type="InterPro" id="IPR001128">
    <property type="entry name" value="Cyt_P450"/>
</dbReference>
<dbReference type="EMBL" id="JAQQFN010000009">
    <property type="protein sequence ID" value="MFL9884133.1"/>
    <property type="molecule type" value="Genomic_DNA"/>
</dbReference>
<evidence type="ECO:0000256" key="2">
    <source>
        <dbReference type="ARBA" id="ARBA00022617"/>
    </source>
</evidence>
<keyword evidence="4 7" id="KW-0560">Oxidoreductase</keyword>
<evidence type="ECO:0000313" key="8">
    <source>
        <dbReference type="EMBL" id="MFL9884133.1"/>
    </source>
</evidence>
<dbReference type="PRINTS" id="PR00463">
    <property type="entry name" value="EP450I"/>
</dbReference>
<dbReference type="Proteomes" id="UP001629249">
    <property type="component" value="Unassembled WGS sequence"/>
</dbReference>